<dbReference type="InterPro" id="IPR027417">
    <property type="entry name" value="P-loop_NTPase"/>
</dbReference>
<dbReference type="GO" id="GO:0005524">
    <property type="term" value="F:ATP binding"/>
    <property type="evidence" value="ECO:0007669"/>
    <property type="project" value="UniProtKB-KW"/>
</dbReference>
<evidence type="ECO:0000313" key="4">
    <source>
        <dbReference type="Proteomes" id="UP000322524"/>
    </source>
</evidence>
<dbReference type="PANTHER" id="PTHR32309:SF13">
    <property type="entry name" value="FERRIC ENTEROBACTIN TRANSPORT PROTEIN FEPE"/>
    <property type="match status" value="1"/>
</dbReference>
<dbReference type="EMBL" id="VTEV01000006">
    <property type="protein sequence ID" value="TYS67171.1"/>
    <property type="molecule type" value="Genomic_DNA"/>
</dbReference>
<reference evidence="3 4" key="1">
    <citation type="submission" date="2019-08" db="EMBL/GenBank/DDBJ databases">
        <title>Bacillus genomes from the desert of Cuatro Cienegas, Coahuila.</title>
        <authorList>
            <person name="Olmedo-Alvarez G."/>
        </authorList>
    </citation>
    <scope>NUCLEOTIDE SEQUENCE [LARGE SCALE GENOMIC DNA]</scope>
    <source>
        <strain evidence="3 4">CH28_1T</strain>
    </source>
</reference>
<evidence type="ECO:0000256" key="2">
    <source>
        <dbReference type="ARBA" id="ARBA00022840"/>
    </source>
</evidence>
<organism evidence="3 4">
    <name type="scientific">Sutcliffiella horikoshii</name>
    <dbReference type="NCBI Taxonomy" id="79883"/>
    <lineage>
        <taxon>Bacteria</taxon>
        <taxon>Bacillati</taxon>
        <taxon>Bacillota</taxon>
        <taxon>Bacilli</taxon>
        <taxon>Bacillales</taxon>
        <taxon>Bacillaceae</taxon>
        <taxon>Sutcliffiella</taxon>
    </lineage>
</organism>
<dbReference type="InterPro" id="IPR050445">
    <property type="entry name" value="Bact_polysacc_biosynth/exp"/>
</dbReference>
<dbReference type="Gene3D" id="3.40.50.300">
    <property type="entry name" value="P-loop containing nucleotide triphosphate hydrolases"/>
    <property type="match status" value="1"/>
</dbReference>
<keyword evidence="3" id="KW-0418">Kinase</keyword>
<dbReference type="GO" id="GO:0004713">
    <property type="term" value="F:protein tyrosine kinase activity"/>
    <property type="evidence" value="ECO:0007669"/>
    <property type="project" value="TreeGrafter"/>
</dbReference>
<dbReference type="RefSeq" id="WP_148989313.1">
    <property type="nucleotide sequence ID" value="NZ_VTEV01000006.1"/>
</dbReference>
<dbReference type="AlphaFoldDB" id="A0A5D4SWX0"/>
<dbReference type="InterPro" id="IPR005702">
    <property type="entry name" value="Wzc-like_C"/>
</dbReference>
<comment type="caution">
    <text evidence="3">The sequence shown here is derived from an EMBL/GenBank/DDBJ whole genome shotgun (WGS) entry which is preliminary data.</text>
</comment>
<dbReference type="NCBIfam" id="TIGR01007">
    <property type="entry name" value="eps_fam"/>
    <property type="match status" value="1"/>
</dbReference>
<dbReference type="CDD" id="cd05387">
    <property type="entry name" value="BY-kinase"/>
    <property type="match status" value="1"/>
</dbReference>
<dbReference type="OrthoDB" id="9794577at2"/>
<evidence type="ECO:0000256" key="1">
    <source>
        <dbReference type="ARBA" id="ARBA00022741"/>
    </source>
</evidence>
<keyword evidence="3" id="KW-0808">Transferase</keyword>
<gene>
    <name evidence="3" type="ORF">FZC76_16760</name>
</gene>
<dbReference type="STRING" id="79883.GCA_001636495_01384"/>
<dbReference type="SUPFAM" id="SSF52540">
    <property type="entry name" value="P-loop containing nucleoside triphosphate hydrolases"/>
    <property type="match status" value="1"/>
</dbReference>
<evidence type="ECO:0000313" key="3">
    <source>
        <dbReference type="EMBL" id="TYS67171.1"/>
    </source>
</evidence>
<protein>
    <submittedName>
        <fullName evidence="3">CpsD/CapB family tyrosine-protein kinase</fullName>
    </submittedName>
</protein>
<name>A0A5D4SWX0_9BACI</name>
<proteinExistence type="predicted"/>
<keyword evidence="1" id="KW-0547">Nucleotide-binding</keyword>
<accession>A0A5D4SWX0</accession>
<dbReference type="PANTHER" id="PTHR32309">
    <property type="entry name" value="TYROSINE-PROTEIN KINASE"/>
    <property type="match status" value="1"/>
</dbReference>
<dbReference type="GO" id="GO:0005886">
    <property type="term" value="C:plasma membrane"/>
    <property type="evidence" value="ECO:0007669"/>
    <property type="project" value="TreeGrafter"/>
</dbReference>
<sequence length="209" mass="23666">MFKNRWGKKLSLKENLISTDQIRIIRTNIEDELQQESIFLTITSPNLEEQKALISAKLAISFAELGKKVLLVDANLRRPSLHKYFNIYNSSGLVDVINEKGSINLYAKITSTPDLFLLPAGTSRDSISHTGLLNKAEELMTEWSQFFDVILLETPSFLKSSDAHILSRKCDGVILVMKEHSTKKDDALQTKHYLERANKKIVGVIYQTA</sequence>
<dbReference type="Proteomes" id="UP000322524">
    <property type="component" value="Unassembled WGS sequence"/>
</dbReference>
<keyword evidence="2" id="KW-0067">ATP-binding</keyword>